<sequence length="385" mass="39756">MLDHQPDLPASAGEPQRLTTPGSPATSETESRAGAGPAASIWKRPSVRLLLVAVVVGLAAIGLRGRLPAFQGVVNALAGADYRWVLLAALLQFASIGAFALQQRRLLHRLGVHLRRGHAFAITLASTALSISMPAGAAVATGFTIRKYQHASATREVAAATVVVSGLASIGGLALLYVGAGAVIVARNPTALLDWQPLIVVVGLAALTTAAVLAGRRYSRRPSQARGWGGRSVAGSRANHWVRTVLDSIRDAWRAGAELRVRDWAAALAFATAKWLADLLCLAAAVRALGLPIDVTTLAGIYLSVQIVRQVPLTPGGIGVIEAALVAGLTAIGASAISAAAAVLIYRLLSCWFIIPAGGIAGLMLRREQDASARPPSHVGAGANT</sequence>
<organism evidence="8 9">
    <name type="scientific">Micromonospora vulcania</name>
    <dbReference type="NCBI Taxonomy" id="1441873"/>
    <lineage>
        <taxon>Bacteria</taxon>
        <taxon>Bacillati</taxon>
        <taxon>Actinomycetota</taxon>
        <taxon>Actinomycetes</taxon>
        <taxon>Micromonosporales</taxon>
        <taxon>Micromonosporaceae</taxon>
        <taxon>Micromonospora</taxon>
    </lineage>
</organism>
<feature type="compositionally biased region" description="Polar residues" evidence="6">
    <location>
        <begin position="17"/>
        <end position="28"/>
    </location>
</feature>
<dbReference type="EMBL" id="JBHSQS010000013">
    <property type="protein sequence ID" value="MFC5925922.1"/>
    <property type="molecule type" value="Genomic_DNA"/>
</dbReference>
<feature type="transmembrane region" description="Helical" evidence="7">
    <location>
        <begin position="84"/>
        <end position="101"/>
    </location>
</feature>
<evidence type="ECO:0000256" key="7">
    <source>
        <dbReference type="SAM" id="Phobius"/>
    </source>
</evidence>
<reference evidence="9" key="1">
    <citation type="journal article" date="2019" name="Int. J. Syst. Evol. Microbiol.">
        <title>The Global Catalogue of Microorganisms (GCM) 10K type strain sequencing project: providing services to taxonomists for standard genome sequencing and annotation.</title>
        <authorList>
            <consortium name="The Broad Institute Genomics Platform"/>
            <consortium name="The Broad Institute Genome Sequencing Center for Infectious Disease"/>
            <person name="Wu L."/>
            <person name="Ma J."/>
        </authorList>
    </citation>
    <scope>NUCLEOTIDE SEQUENCE [LARGE SCALE GENOMIC DNA]</scope>
    <source>
        <strain evidence="9">CGMCC 4.7144</strain>
    </source>
</reference>
<evidence type="ECO:0000256" key="6">
    <source>
        <dbReference type="SAM" id="MobiDB-lite"/>
    </source>
</evidence>
<dbReference type="PANTHER" id="PTHR39087">
    <property type="entry name" value="UPF0104 MEMBRANE PROTEIN MJ1595"/>
    <property type="match status" value="1"/>
</dbReference>
<evidence type="ECO:0000313" key="9">
    <source>
        <dbReference type="Proteomes" id="UP001596226"/>
    </source>
</evidence>
<dbReference type="NCBIfam" id="TIGR00374">
    <property type="entry name" value="flippase-like domain"/>
    <property type="match status" value="1"/>
</dbReference>
<dbReference type="Proteomes" id="UP001596226">
    <property type="component" value="Unassembled WGS sequence"/>
</dbReference>
<feature type="region of interest" description="Disordered" evidence="6">
    <location>
        <begin position="1"/>
        <end position="37"/>
    </location>
</feature>
<evidence type="ECO:0000256" key="4">
    <source>
        <dbReference type="ARBA" id="ARBA00022989"/>
    </source>
</evidence>
<proteinExistence type="predicted"/>
<keyword evidence="9" id="KW-1185">Reference proteome</keyword>
<dbReference type="Pfam" id="PF03706">
    <property type="entry name" value="LPG_synthase_TM"/>
    <property type="match status" value="1"/>
</dbReference>
<keyword evidence="2" id="KW-1003">Cell membrane</keyword>
<gene>
    <name evidence="8" type="ORF">ACFQGL_21520</name>
</gene>
<keyword evidence="5 7" id="KW-0472">Membrane</keyword>
<feature type="transmembrane region" description="Helical" evidence="7">
    <location>
        <begin position="46"/>
        <end position="63"/>
    </location>
</feature>
<evidence type="ECO:0000313" key="8">
    <source>
        <dbReference type="EMBL" id="MFC5925922.1"/>
    </source>
</evidence>
<dbReference type="RefSeq" id="WP_377514033.1">
    <property type="nucleotide sequence ID" value="NZ_JBHSQS010000013.1"/>
</dbReference>
<evidence type="ECO:0000256" key="2">
    <source>
        <dbReference type="ARBA" id="ARBA00022475"/>
    </source>
</evidence>
<comment type="caution">
    <text evidence="8">The sequence shown here is derived from an EMBL/GenBank/DDBJ whole genome shotgun (WGS) entry which is preliminary data.</text>
</comment>
<evidence type="ECO:0000256" key="3">
    <source>
        <dbReference type="ARBA" id="ARBA00022692"/>
    </source>
</evidence>
<comment type="subcellular location">
    <subcellularLocation>
        <location evidence="1">Cell membrane</location>
        <topology evidence="1">Multi-pass membrane protein</topology>
    </subcellularLocation>
</comment>
<dbReference type="InterPro" id="IPR022791">
    <property type="entry name" value="L-PG_synthase/AglD"/>
</dbReference>
<evidence type="ECO:0000256" key="5">
    <source>
        <dbReference type="ARBA" id="ARBA00023136"/>
    </source>
</evidence>
<evidence type="ECO:0000256" key="1">
    <source>
        <dbReference type="ARBA" id="ARBA00004651"/>
    </source>
</evidence>
<protein>
    <submittedName>
        <fullName evidence="8">YbhN family protein</fullName>
    </submittedName>
</protein>
<name>A0ABW1HBX3_9ACTN</name>
<feature type="transmembrane region" description="Helical" evidence="7">
    <location>
        <begin position="320"/>
        <end position="338"/>
    </location>
</feature>
<feature type="transmembrane region" description="Helical" evidence="7">
    <location>
        <begin position="121"/>
        <end position="145"/>
    </location>
</feature>
<feature type="transmembrane region" description="Helical" evidence="7">
    <location>
        <begin position="198"/>
        <end position="216"/>
    </location>
</feature>
<keyword evidence="4 7" id="KW-1133">Transmembrane helix</keyword>
<feature type="transmembrane region" description="Helical" evidence="7">
    <location>
        <begin position="344"/>
        <end position="365"/>
    </location>
</feature>
<dbReference type="PANTHER" id="PTHR39087:SF2">
    <property type="entry name" value="UPF0104 MEMBRANE PROTEIN MJ1595"/>
    <property type="match status" value="1"/>
</dbReference>
<keyword evidence="3 7" id="KW-0812">Transmembrane</keyword>
<accession>A0ABW1HBX3</accession>
<feature type="transmembrane region" description="Helical" evidence="7">
    <location>
        <begin position="157"/>
        <end position="186"/>
    </location>
</feature>